<protein>
    <submittedName>
        <fullName evidence="3">Uncharacterized protein</fullName>
    </submittedName>
</protein>
<feature type="coiled-coil region" evidence="1">
    <location>
        <begin position="69"/>
        <end position="152"/>
    </location>
</feature>
<gene>
    <name evidence="3" type="ORF">J8273_5298</name>
</gene>
<evidence type="ECO:0000313" key="4">
    <source>
        <dbReference type="Proteomes" id="UP000717585"/>
    </source>
</evidence>
<evidence type="ECO:0000256" key="2">
    <source>
        <dbReference type="SAM" id="MobiDB-lite"/>
    </source>
</evidence>
<dbReference type="Proteomes" id="UP000717585">
    <property type="component" value="Unassembled WGS sequence"/>
</dbReference>
<keyword evidence="1" id="KW-0175">Coiled coil</keyword>
<dbReference type="AlphaFoldDB" id="A0A8J6B3P1"/>
<evidence type="ECO:0000313" key="3">
    <source>
        <dbReference type="EMBL" id="KAG9392309.1"/>
    </source>
</evidence>
<keyword evidence="4" id="KW-1185">Reference proteome</keyword>
<name>A0A8J6B3P1_9EUKA</name>
<accession>A0A8J6B3P1</accession>
<organism evidence="3 4">
    <name type="scientific">Carpediemonas membranifera</name>
    <dbReference type="NCBI Taxonomy" id="201153"/>
    <lineage>
        <taxon>Eukaryota</taxon>
        <taxon>Metamonada</taxon>
        <taxon>Carpediemonas-like organisms</taxon>
        <taxon>Carpediemonas</taxon>
    </lineage>
</organism>
<comment type="caution">
    <text evidence="3">The sequence shown here is derived from an EMBL/GenBank/DDBJ whole genome shotgun (WGS) entry which is preliminary data.</text>
</comment>
<evidence type="ECO:0000256" key="1">
    <source>
        <dbReference type="SAM" id="Coils"/>
    </source>
</evidence>
<reference evidence="3" key="1">
    <citation type="submission" date="2021-05" db="EMBL/GenBank/DDBJ databases">
        <title>A free-living protist that lacks canonical eukaryotic 1 DNA replication and segregation systems.</title>
        <authorList>
            <person name="Salas-Leiva D.E."/>
            <person name="Tromer E.C."/>
            <person name="Curtis B.A."/>
            <person name="Jerlstrom-Hultqvist J."/>
            <person name="Kolisko M."/>
            <person name="Yi Z."/>
            <person name="Salas-Leiva J.S."/>
            <person name="Gallot-Lavallee L."/>
            <person name="Kops G.J.P.L."/>
            <person name="Archibald J.M."/>
            <person name="Simpson A.G.B."/>
            <person name="Roger A.J."/>
        </authorList>
    </citation>
    <scope>NUCLEOTIDE SEQUENCE</scope>
    <source>
        <strain evidence="3">BICM</strain>
    </source>
</reference>
<dbReference type="EMBL" id="JAHDYR010000038">
    <property type="protein sequence ID" value="KAG9392309.1"/>
    <property type="molecule type" value="Genomic_DNA"/>
</dbReference>
<feature type="region of interest" description="Disordered" evidence="2">
    <location>
        <begin position="194"/>
        <end position="224"/>
    </location>
</feature>
<proteinExistence type="predicted"/>
<sequence length="408" mass="45099">MSEERTELLEGLVETLQLRLMEMGGNYTKTRKQLAVWEKFGSLFGPNMTLDKLRLRIDELQRNSDPAFLDALRHELEGTKESLRQTQETSRRLTSNLSESKRQLAVHKDTIADLRERLVASERSREAEKSRVEDREVRIKELEDQIRAMRRERAAMQPPLTVHTGSGTDEVTTVPVLVQTESVRMVSEVTVTEAAAEPPAVPRPPTIETREEPAATPPLSHTPAPALVPVVETATASVQTDTLAPMSRMASLATEVEGPVQETKAVQVARSGAIVGSWMPVRGPFSDIQDPTVLSLRLSVYDPTWVDCALAVFLPAPRTLVFEVPLNSRGEGHAEVKVVLSARELPMLCKGTIATIPMALLSPSIGLKMLTWTRVSLDKTVGRDMPIGPSDRGEGFVEASYRVRRRSG</sequence>